<protein>
    <submittedName>
        <fullName evidence="1">Uncharacterized protein</fullName>
    </submittedName>
</protein>
<dbReference type="InterPro" id="IPR036116">
    <property type="entry name" value="FN3_sf"/>
</dbReference>
<comment type="caution">
    <text evidence="1">The sequence shown here is derived from an EMBL/GenBank/DDBJ whole genome shotgun (WGS) entry which is preliminary data.</text>
</comment>
<reference evidence="1 2" key="1">
    <citation type="journal article" date="2019" name="Sci. Rep.">
        <title>Orb-weaving spider Araneus ventricosus genome elucidates the spidroin gene catalogue.</title>
        <authorList>
            <person name="Kono N."/>
            <person name="Nakamura H."/>
            <person name="Ohtoshi R."/>
            <person name="Moran D.A.P."/>
            <person name="Shinohara A."/>
            <person name="Yoshida Y."/>
            <person name="Fujiwara M."/>
            <person name="Mori M."/>
            <person name="Tomita M."/>
            <person name="Arakawa K."/>
        </authorList>
    </citation>
    <scope>NUCLEOTIDE SEQUENCE [LARGE SCALE GENOMIC DNA]</scope>
</reference>
<sequence length="227" mass="25554">MKDSWSFPELHNLSFPSSTMNLFLTCLTLLYIFGKCLTSPFCCEKVYYYAEFLLSLKCGISICNSSGKTSGNICISCSSAVPSNHNTSYFSSPANLINPYVVCKDYEVSNNATAGHVVLSWAWNGEKVFPSVFLLEARNSSRKHAKWDFVGMTNETFADVRNLNPEVEYQFRISPAISHQNIIPFQTSWISLKELGQNISAPNYIRITKFYVKDNCVEAIVKWNASA</sequence>
<keyword evidence="2" id="KW-1185">Reference proteome</keyword>
<dbReference type="SUPFAM" id="SSF49265">
    <property type="entry name" value="Fibronectin type III"/>
    <property type="match status" value="1"/>
</dbReference>
<dbReference type="EMBL" id="BGPR01036023">
    <property type="protein sequence ID" value="GBO11095.1"/>
    <property type="molecule type" value="Genomic_DNA"/>
</dbReference>
<proteinExistence type="predicted"/>
<feature type="non-terminal residue" evidence="1">
    <location>
        <position position="227"/>
    </location>
</feature>
<accession>A0A4Y2UDH0</accession>
<name>A0A4Y2UDH0_ARAVE</name>
<dbReference type="Proteomes" id="UP000499080">
    <property type="component" value="Unassembled WGS sequence"/>
</dbReference>
<gene>
    <name evidence="1" type="ORF">AVEN_133776_1</name>
</gene>
<dbReference type="Gene3D" id="2.60.40.10">
    <property type="entry name" value="Immunoglobulins"/>
    <property type="match status" value="1"/>
</dbReference>
<evidence type="ECO:0000313" key="2">
    <source>
        <dbReference type="Proteomes" id="UP000499080"/>
    </source>
</evidence>
<organism evidence="1 2">
    <name type="scientific">Araneus ventricosus</name>
    <name type="common">Orbweaver spider</name>
    <name type="synonym">Epeira ventricosa</name>
    <dbReference type="NCBI Taxonomy" id="182803"/>
    <lineage>
        <taxon>Eukaryota</taxon>
        <taxon>Metazoa</taxon>
        <taxon>Ecdysozoa</taxon>
        <taxon>Arthropoda</taxon>
        <taxon>Chelicerata</taxon>
        <taxon>Arachnida</taxon>
        <taxon>Araneae</taxon>
        <taxon>Araneomorphae</taxon>
        <taxon>Entelegynae</taxon>
        <taxon>Araneoidea</taxon>
        <taxon>Araneidae</taxon>
        <taxon>Araneus</taxon>
    </lineage>
</organism>
<evidence type="ECO:0000313" key="1">
    <source>
        <dbReference type="EMBL" id="GBO11095.1"/>
    </source>
</evidence>
<dbReference type="InterPro" id="IPR013783">
    <property type="entry name" value="Ig-like_fold"/>
</dbReference>
<dbReference type="AlphaFoldDB" id="A0A4Y2UDH0"/>